<sequence>MAPQWASTSTSSQPTLPCTNNCVHTHFFPQLLAAFTSEKPSTSDHHAEKEGPGLHRQDEGMLQSRCNRLHVPEVKRLDLEPAFAAAAAAVAGAFGGTLLNRACMATGIVSWCWHGLQHRKVVAGSPSLLAARIVASYGIVLKLSTWCLIQDRFHIIRASFSDFSCFATISRARSPAKLSLPECTNTYTTKHHIFGAHFLRMQCPKGVEPEWLFKNQKCSFH</sequence>
<gene>
    <name evidence="2" type="ORF">SCF082_LOCUS47021</name>
</gene>
<accession>A0ABP0RMT7</accession>
<organism evidence="2 3">
    <name type="scientific">Durusdinium trenchii</name>
    <dbReference type="NCBI Taxonomy" id="1381693"/>
    <lineage>
        <taxon>Eukaryota</taxon>
        <taxon>Sar</taxon>
        <taxon>Alveolata</taxon>
        <taxon>Dinophyceae</taxon>
        <taxon>Suessiales</taxon>
        <taxon>Symbiodiniaceae</taxon>
        <taxon>Durusdinium</taxon>
    </lineage>
</organism>
<comment type="caution">
    <text evidence="2">The sequence shown here is derived from an EMBL/GenBank/DDBJ whole genome shotgun (WGS) entry which is preliminary data.</text>
</comment>
<protein>
    <submittedName>
        <fullName evidence="2">Uncharacterized protein</fullName>
    </submittedName>
</protein>
<proteinExistence type="predicted"/>
<feature type="compositionally biased region" description="Basic and acidic residues" evidence="1">
    <location>
        <begin position="41"/>
        <end position="58"/>
    </location>
</feature>
<evidence type="ECO:0000313" key="3">
    <source>
        <dbReference type="Proteomes" id="UP001642464"/>
    </source>
</evidence>
<evidence type="ECO:0000313" key="2">
    <source>
        <dbReference type="EMBL" id="CAK9100481.1"/>
    </source>
</evidence>
<reference evidence="2 3" key="1">
    <citation type="submission" date="2024-02" db="EMBL/GenBank/DDBJ databases">
        <authorList>
            <person name="Chen Y."/>
            <person name="Shah S."/>
            <person name="Dougan E. K."/>
            <person name="Thang M."/>
            <person name="Chan C."/>
        </authorList>
    </citation>
    <scope>NUCLEOTIDE SEQUENCE [LARGE SCALE GENOMIC DNA]</scope>
</reference>
<evidence type="ECO:0000256" key="1">
    <source>
        <dbReference type="SAM" id="MobiDB-lite"/>
    </source>
</evidence>
<dbReference type="EMBL" id="CAXAMM010041633">
    <property type="protein sequence ID" value="CAK9100481.1"/>
    <property type="molecule type" value="Genomic_DNA"/>
</dbReference>
<keyword evidence="3" id="KW-1185">Reference proteome</keyword>
<name>A0ABP0RMT7_9DINO</name>
<dbReference type="Proteomes" id="UP001642464">
    <property type="component" value="Unassembled WGS sequence"/>
</dbReference>
<feature type="region of interest" description="Disordered" evidence="1">
    <location>
        <begin position="39"/>
        <end position="58"/>
    </location>
</feature>